<evidence type="ECO:0000313" key="2">
    <source>
        <dbReference type="Proteomes" id="UP000199513"/>
    </source>
</evidence>
<organism evidence="1 2">
    <name type="scientific">Thermoflexibacter ruber</name>
    <dbReference type="NCBI Taxonomy" id="1003"/>
    <lineage>
        <taxon>Bacteria</taxon>
        <taxon>Pseudomonadati</taxon>
        <taxon>Bacteroidota</taxon>
        <taxon>Cytophagia</taxon>
        <taxon>Cytophagales</taxon>
        <taxon>Thermoflexibacteraceae</taxon>
        <taxon>Thermoflexibacter</taxon>
    </lineage>
</organism>
<evidence type="ECO:0000313" key="1">
    <source>
        <dbReference type="EMBL" id="SFF60483.1"/>
    </source>
</evidence>
<dbReference type="EMBL" id="FONY01000078">
    <property type="protein sequence ID" value="SFF60483.1"/>
    <property type="molecule type" value="Genomic_DNA"/>
</dbReference>
<dbReference type="STRING" id="1003.SAMN04488541_107812"/>
<sequence length="203" mass="22577">MREVAAQNGVTDLFKIGDVFEKAFFEATGNAVMYNDNPENVRNGCAILYESNVRKARVRPDGIGRVAYQDNEGIKAYDDKGAFYEVKSGQTTLDANYSTDNPQQLLAMLEVLSRKPAGAFGGATLFLVTPVGVKVNLTQEARNYGVNLIQITSTLLEDGTISFNNAQIHYANPKGRLRQNYMNGAPIRLNMEMFNRPVKLKWN</sequence>
<evidence type="ECO:0008006" key="3">
    <source>
        <dbReference type="Google" id="ProtNLM"/>
    </source>
</evidence>
<dbReference type="Proteomes" id="UP000199513">
    <property type="component" value="Unassembled WGS sequence"/>
</dbReference>
<protein>
    <recommendedName>
        <fullName evidence="3">Restriction endonuclease</fullName>
    </recommendedName>
</protein>
<gene>
    <name evidence="1" type="ORF">SAMN04488541_107812</name>
</gene>
<dbReference type="RefSeq" id="WP_091549525.1">
    <property type="nucleotide sequence ID" value="NZ_FONY01000078.1"/>
</dbReference>
<reference evidence="1 2" key="1">
    <citation type="submission" date="2016-10" db="EMBL/GenBank/DDBJ databases">
        <authorList>
            <person name="de Groot N.N."/>
        </authorList>
    </citation>
    <scope>NUCLEOTIDE SEQUENCE [LARGE SCALE GENOMIC DNA]</scope>
    <source>
        <strain>GEY</strain>
        <strain evidence="2">DSM 9560</strain>
    </source>
</reference>
<accession>A0A1I2K2A1</accession>
<dbReference type="AlphaFoldDB" id="A0A1I2K2A1"/>
<proteinExistence type="predicted"/>
<keyword evidence="2" id="KW-1185">Reference proteome</keyword>
<name>A0A1I2K2A1_9BACT</name>